<dbReference type="AlphaFoldDB" id="A0A0F9P0D3"/>
<gene>
    <name evidence="1" type="ORF">LCGC14_0886570</name>
</gene>
<name>A0A0F9P0D3_9ZZZZ</name>
<evidence type="ECO:0000313" key="1">
    <source>
        <dbReference type="EMBL" id="KKN25255.1"/>
    </source>
</evidence>
<proteinExistence type="predicted"/>
<dbReference type="EMBL" id="LAZR01002816">
    <property type="protein sequence ID" value="KKN25255.1"/>
    <property type="molecule type" value="Genomic_DNA"/>
</dbReference>
<sequence length="87" mass="9717">MSEISDLKVIRQKPNEDLVQYLELALKLAKEGELKGIVVAQLWSNESTTHAWRLPGGGLWNTPRIIGEMHVTMTALSNTVNNSRDSD</sequence>
<comment type="caution">
    <text evidence="1">The sequence shown here is derived from an EMBL/GenBank/DDBJ whole genome shotgun (WGS) entry which is preliminary data.</text>
</comment>
<organism evidence="1">
    <name type="scientific">marine sediment metagenome</name>
    <dbReference type="NCBI Taxonomy" id="412755"/>
    <lineage>
        <taxon>unclassified sequences</taxon>
        <taxon>metagenomes</taxon>
        <taxon>ecological metagenomes</taxon>
    </lineage>
</organism>
<reference evidence="1" key="1">
    <citation type="journal article" date="2015" name="Nature">
        <title>Complex archaea that bridge the gap between prokaryotes and eukaryotes.</title>
        <authorList>
            <person name="Spang A."/>
            <person name="Saw J.H."/>
            <person name="Jorgensen S.L."/>
            <person name="Zaremba-Niedzwiedzka K."/>
            <person name="Martijn J."/>
            <person name="Lind A.E."/>
            <person name="van Eijk R."/>
            <person name="Schleper C."/>
            <person name="Guy L."/>
            <person name="Ettema T.J."/>
        </authorList>
    </citation>
    <scope>NUCLEOTIDE SEQUENCE</scope>
</reference>
<protein>
    <submittedName>
        <fullName evidence="1">Uncharacterized protein</fullName>
    </submittedName>
</protein>
<accession>A0A0F9P0D3</accession>